<gene>
    <name evidence="1" type="ORF">MTR67_006750</name>
</gene>
<feature type="non-terminal residue" evidence="1">
    <location>
        <position position="1"/>
    </location>
</feature>
<reference evidence="1" key="1">
    <citation type="submission" date="2023-08" db="EMBL/GenBank/DDBJ databases">
        <title>A de novo genome assembly of Solanum verrucosum Schlechtendal, a Mexican diploid species geographically isolated from the other diploid A-genome species in potato relatives.</title>
        <authorList>
            <person name="Hosaka K."/>
        </authorList>
    </citation>
    <scope>NUCLEOTIDE SEQUENCE</scope>
    <source>
        <tissue evidence="1">Young leaves</tissue>
    </source>
</reference>
<keyword evidence="2" id="KW-1185">Reference proteome</keyword>
<proteinExistence type="predicted"/>
<evidence type="ECO:0000313" key="1">
    <source>
        <dbReference type="EMBL" id="WMV13365.1"/>
    </source>
</evidence>
<dbReference type="Proteomes" id="UP001234989">
    <property type="component" value="Chromosome 1"/>
</dbReference>
<protein>
    <submittedName>
        <fullName evidence="1">Uncharacterized protein</fullName>
    </submittedName>
</protein>
<evidence type="ECO:0000313" key="2">
    <source>
        <dbReference type="Proteomes" id="UP001234989"/>
    </source>
</evidence>
<accession>A0AAF0Q205</accession>
<dbReference type="EMBL" id="CP133612">
    <property type="protein sequence ID" value="WMV13365.1"/>
    <property type="molecule type" value="Genomic_DNA"/>
</dbReference>
<organism evidence="1 2">
    <name type="scientific">Solanum verrucosum</name>
    <dbReference type="NCBI Taxonomy" id="315347"/>
    <lineage>
        <taxon>Eukaryota</taxon>
        <taxon>Viridiplantae</taxon>
        <taxon>Streptophyta</taxon>
        <taxon>Embryophyta</taxon>
        <taxon>Tracheophyta</taxon>
        <taxon>Spermatophyta</taxon>
        <taxon>Magnoliopsida</taxon>
        <taxon>eudicotyledons</taxon>
        <taxon>Gunneridae</taxon>
        <taxon>Pentapetalae</taxon>
        <taxon>asterids</taxon>
        <taxon>lamiids</taxon>
        <taxon>Solanales</taxon>
        <taxon>Solanaceae</taxon>
        <taxon>Solanoideae</taxon>
        <taxon>Solaneae</taxon>
        <taxon>Solanum</taxon>
    </lineage>
</organism>
<name>A0AAF0Q205_SOLVR</name>
<dbReference type="AlphaFoldDB" id="A0AAF0Q205"/>
<sequence>VYGSNCRIERQELDLWLRKEAVTDTPREMLDFSEGIEDLEFVDPALFGGTFTWNKANNLGVASSLRKLQNMRRQLGGRDPECFGYSKETKTQFFPRMANAHKRSNIIDKLEIKWRIRN</sequence>